<proteinExistence type="predicted"/>
<dbReference type="VEuPathDB" id="VectorBase:CSON001052"/>
<keyword evidence="2" id="KW-0472">Membrane</keyword>
<organism evidence="3">
    <name type="scientific">Culicoides sonorensis</name>
    <name type="common">Biting midge</name>
    <dbReference type="NCBI Taxonomy" id="179676"/>
    <lineage>
        <taxon>Eukaryota</taxon>
        <taxon>Metazoa</taxon>
        <taxon>Ecdysozoa</taxon>
        <taxon>Arthropoda</taxon>
        <taxon>Hexapoda</taxon>
        <taxon>Insecta</taxon>
        <taxon>Pterygota</taxon>
        <taxon>Neoptera</taxon>
        <taxon>Endopterygota</taxon>
        <taxon>Diptera</taxon>
        <taxon>Nematocera</taxon>
        <taxon>Chironomoidea</taxon>
        <taxon>Ceratopogonidae</taxon>
        <taxon>Ceratopogoninae</taxon>
        <taxon>Culicoides</taxon>
        <taxon>Monoculicoides</taxon>
    </lineage>
</organism>
<keyword evidence="2" id="KW-1133">Transmembrane helix</keyword>
<sequence length="321" mass="36242">MSCIDCIDVMEPPPDMILSMPPPPLPSFLLPKSSLVTGQNETPHQPCFATFMCEPAAQRDQSGIEFIELSHKDDTWLFILVSSIVGVVVLGSILAFMLMKCKKHYYNNYYHDTTIKHPPMPPLDASTLNSHHNGKSATMMHGTMLYPFVPSAHYQSGRGTDNRMLWATLTPHGTRHFVSEAFVPQDDHYEVVDYHRQHGIEKQESRKNTLKTSFENSGFVDFDYEDPTPLMESYNTDDIDSGYQEPQNLNGSTYEGSLRGQYVSTPTRIENPNLAPLNMYHQQQQYGSSRNSLDIAGATMNNKKGTISRRISDLSTRNVKV</sequence>
<protein>
    <submittedName>
        <fullName evidence="3">CSON001052 protein</fullName>
    </submittedName>
</protein>
<keyword evidence="2" id="KW-0812">Transmembrane</keyword>
<dbReference type="AlphaFoldDB" id="A0A336LQM4"/>
<evidence type="ECO:0000256" key="1">
    <source>
        <dbReference type="SAM" id="MobiDB-lite"/>
    </source>
</evidence>
<evidence type="ECO:0000313" key="3">
    <source>
        <dbReference type="EMBL" id="SSX20342.1"/>
    </source>
</evidence>
<feature type="transmembrane region" description="Helical" evidence="2">
    <location>
        <begin position="76"/>
        <end position="98"/>
    </location>
</feature>
<dbReference type="EMBL" id="UFQT01000116">
    <property type="protein sequence ID" value="SSX20342.1"/>
    <property type="molecule type" value="Genomic_DNA"/>
</dbReference>
<dbReference type="OMA" id="HGTQHFI"/>
<reference evidence="3" key="1">
    <citation type="submission" date="2018-07" db="EMBL/GenBank/DDBJ databases">
        <authorList>
            <person name="Quirk P.G."/>
            <person name="Krulwich T.A."/>
        </authorList>
    </citation>
    <scope>NUCLEOTIDE SEQUENCE</scope>
</reference>
<name>A0A336LQM4_CULSO</name>
<feature type="compositionally biased region" description="Polar residues" evidence="1">
    <location>
        <begin position="244"/>
        <end position="255"/>
    </location>
</feature>
<evidence type="ECO:0000256" key="2">
    <source>
        <dbReference type="SAM" id="Phobius"/>
    </source>
</evidence>
<feature type="region of interest" description="Disordered" evidence="1">
    <location>
        <begin position="238"/>
        <end position="259"/>
    </location>
</feature>
<accession>A0A336LQM4</accession>
<gene>
    <name evidence="3" type="primary">CSON001052</name>
</gene>